<accession>A0AAI8YEZ0</accession>
<name>A0AAI8YEZ0_9PEZI</name>
<keyword evidence="1" id="KW-0472">Membrane</keyword>
<dbReference type="AlphaFoldDB" id="A0AAI8YEZ0"/>
<reference evidence="2" key="1">
    <citation type="submission" date="2023-10" db="EMBL/GenBank/DDBJ databases">
        <authorList>
            <person name="Hackl T."/>
        </authorList>
    </citation>
    <scope>NUCLEOTIDE SEQUENCE</scope>
</reference>
<keyword evidence="3" id="KW-1185">Reference proteome</keyword>
<feature type="transmembrane region" description="Helical" evidence="1">
    <location>
        <begin position="7"/>
        <end position="28"/>
    </location>
</feature>
<dbReference type="EMBL" id="CAUWAG010000004">
    <property type="protein sequence ID" value="CAJ2502290.1"/>
    <property type="molecule type" value="Genomic_DNA"/>
</dbReference>
<evidence type="ECO:0000256" key="1">
    <source>
        <dbReference type="SAM" id="Phobius"/>
    </source>
</evidence>
<sequence>MEKRRKAIVISGFAARLLVMGALVAQFYEAQSLKTHPLDWTFHAWKYLLTLVFVQGLSIITVCIPYIRNLLLGMESGMIQTGHFRLPSRHGTDTEIPFDQSLPAIQGPNCPATPAQASNILLPMMERRVFMSEEESNWGNHTIWKATRNEAYTNL</sequence>
<organism evidence="2 3">
    <name type="scientific">Anthostomella pinea</name>
    <dbReference type="NCBI Taxonomy" id="933095"/>
    <lineage>
        <taxon>Eukaryota</taxon>
        <taxon>Fungi</taxon>
        <taxon>Dikarya</taxon>
        <taxon>Ascomycota</taxon>
        <taxon>Pezizomycotina</taxon>
        <taxon>Sordariomycetes</taxon>
        <taxon>Xylariomycetidae</taxon>
        <taxon>Xylariales</taxon>
        <taxon>Xylariaceae</taxon>
        <taxon>Anthostomella</taxon>
    </lineage>
</organism>
<evidence type="ECO:0000313" key="3">
    <source>
        <dbReference type="Proteomes" id="UP001295740"/>
    </source>
</evidence>
<proteinExistence type="predicted"/>
<dbReference type="Proteomes" id="UP001295740">
    <property type="component" value="Unassembled WGS sequence"/>
</dbReference>
<gene>
    <name evidence="2" type="ORF">KHLLAP_LOCUS2758</name>
</gene>
<keyword evidence="1" id="KW-1133">Transmembrane helix</keyword>
<protein>
    <submittedName>
        <fullName evidence="2">Uu.00g096840.m01.CDS01</fullName>
    </submittedName>
</protein>
<keyword evidence="1" id="KW-0812">Transmembrane</keyword>
<feature type="transmembrane region" description="Helical" evidence="1">
    <location>
        <begin position="48"/>
        <end position="67"/>
    </location>
</feature>
<comment type="caution">
    <text evidence="2">The sequence shown here is derived from an EMBL/GenBank/DDBJ whole genome shotgun (WGS) entry which is preliminary data.</text>
</comment>
<evidence type="ECO:0000313" key="2">
    <source>
        <dbReference type="EMBL" id="CAJ2502290.1"/>
    </source>
</evidence>